<dbReference type="EMBL" id="JAEILH010000038">
    <property type="protein sequence ID" value="MBI6626502.1"/>
    <property type="molecule type" value="Genomic_DNA"/>
</dbReference>
<dbReference type="AlphaFoldDB" id="A0A8I1E7J2"/>
<sequence length="106" mass="11888">MRTVTRIVEDPAAKWGFRRDPATYEDAEKITGFRLDRRSSYLITRDDVIEQEGQCTVECSGCSCDCSSCSYGYGAHKASGCRECGGTGKRRMYFGFPPSPQKRKNP</sequence>
<dbReference type="Proteomes" id="UP000645865">
    <property type="component" value="Unassembled WGS sequence"/>
</dbReference>
<comment type="caution">
    <text evidence="1">The sequence shown here is derived from an EMBL/GenBank/DDBJ whole genome shotgun (WGS) entry which is preliminary data.</text>
</comment>
<evidence type="ECO:0000313" key="1">
    <source>
        <dbReference type="EMBL" id="MBI6626502.1"/>
    </source>
</evidence>
<proteinExistence type="predicted"/>
<gene>
    <name evidence="1" type="ORF">YA0853_22960</name>
</gene>
<dbReference type="RefSeq" id="WP_198712506.1">
    <property type="nucleotide sequence ID" value="NZ_CAUQUF010000017.1"/>
</dbReference>
<protein>
    <submittedName>
        <fullName evidence="1">Uncharacterized protein</fullName>
    </submittedName>
</protein>
<accession>A0A8I1E7J2</accession>
<reference evidence="1" key="1">
    <citation type="submission" date="2020-12" db="EMBL/GenBank/DDBJ databases">
        <title>Comparative genomic insights into the epidemiology and virulence of plant pathogenic Pseudomonads from Turkey.</title>
        <authorList>
            <person name="Dillon M."/>
            <person name="Ruiz-Bedoya T."/>
            <person name="Bendalovic-Torma C."/>
            <person name="Guttman K.M."/>
            <person name="Kwak H."/>
            <person name="Middleton M.A."/>
            <person name="Wang P.W."/>
            <person name="Horuz S."/>
            <person name="Aysan Y."/>
            <person name="Guttman D.S."/>
        </authorList>
    </citation>
    <scope>NUCLEOTIDE SEQUENCE</scope>
    <source>
        <strain evidence="1">S5_IA_3a</strain>
    </source>
</reference>
<name>A0A8I1E7J2_9PSED</name>
<organism evidence="1 2">
    <name type="scientific">Pseudomonas rhodesiae</name>
    <dbReference type="NCBI Taxonomy" id="76760"/>
    <lineage>
        <taxon>Bacteria</taxon>
        <taxon>Pseudomonadati</taxon>
        <taxon>Pseudomonadota</taxon>
        <taxon>Gammaproteobacteria</taxon>
        <taxon>Pseudomonadales</taxon>
        <taxon>Pseudomonadaceae</taxon>
        <taxon>Pseudomonas</taxon>
    </lineage>
</organism>
<evidence type="ECO:0000313" key="2">
    <source>
        <dbReference type="Proteomes" id="UP000645865"/>
    </source>
</evidence>